<keyword evidence="3" id="KW-0067">ATP-binding</keyword>
<feature type="transmembrane region" description="Helical" evidence="1">
    <location>
        <begin position="168"/>
        <end position="187"/>
    </location>
</feature>
<evidence type="ECO:0000256" key="1">
    <source>
        <dbReference type="SAM" id="Phobius"/>
    </source>
</evidence>
<dbReference type="Gene3D" id="3.30.565.10">
    <property type="entry name" value="Histidine kinase-like ATPase, C-terminal domain"/>
    <property type="match status" value="1"/>
</dbReference>
<gene>
    <name evidence="3" type="ORF">DYE49_01705</name>
</gene>
<evidence type="ECO:0000313" key="3">
    <source>
        <dbReference type="EMBL" id="QOS39236.1"/>
    </source>
</evidence>
<feature type="domain" description="Sensor histidine kinase NatK-like C-terminal" evidence="2">
    <location>
        <begin position="328"/>
        <end position="430"/>
    </location>
</feature>
<dbReference type="AlphaFoldDB" id="A0A7M1XI83"/>
<dbReference type="KEGG" id="trc:DYE49_01705"/>
<feature type="transmembrane region" description="Helical" evidence="1">
    <location>
        <begin position="65"/>
        <end position="84"/>
    </location>
</feature>
<dbReference type="Pfam" id="PF14501">
    <property type="entry name" value="HATPase_c_5"/>
    <property type="match status" value="1"/>
</dbReference>
<dbReference type="InterPro" id="IPR032834">
    <property type="entry name" value="NatK-like_C"/>
</dbReference>
<evidence type="ECO:0000259" key="2">
    <source>
        <dbReference type="Pfam" id="PF14501"/>
    </source>
</evidence>
<feature type="transmembrane region" description="Helical" evidence="1">
    <location>
        <begin position="91"/>
        <end position="116"/>
    </location>
</feature>
<dbReference type="Proteomes" id="UP000593591">
    <property type="component" value="Chromosome"/>
</dbReference>
<feature type="transmembrane region" description="Helical" evidence="1">
    <location>
        <begin position="193"/>
        <end position="215"/>
    </location>
</feature>
<keyword evidence="1" id="KW-0472">Membrane</keyword>
<feature type="transmembrane region" description="Helical" evidence="1">
    <location>
        <begin position="12"/>
        <end position="29"/>
    </location>
</feature>
<reference evidence="3 4" key="1">
    <citation type="submission" date="2018-08" db="EMBL/GenBank/DDBJ databases">
        <title>The first complete genome of Treponema rectale (CHPAT), a commensal spirochete of the bovine rectum.</title>
        <authorList>
            <person name="Staton G.J."/>
            <person name="Clegg S.R."/>
            <person name="Carter S.D."/>
            <person name="Radford A.D."/>
            <person name="Darby A."/>
            <person name="Hall N."/>
            <person name="Birtles R.J."/>
            <person name="Evans N.J."/>
        </authorList>
    </citation>
    <scope>NUCLEOTIDE SEQUENCE [LARGE SCALE GENOMIC DNA]</scope>
    <source>
        <strain evidence="3 4">CHPA</strain>
    </source>
</reference>
<feature type="transmembrane region" description="Helical" evidence="1">
    <location>
        <begin position="38"/>
        <end position="59"/>
    </location>
</feature>
<dbReference type="GO" id="GO:0005524">
    <property type="term" value="F:ATP binding"/>
    <property type="evidence" value="ECO:0007669"/>
    <property type="project" value="UniProtKB-KW"/>
</dbReference>
<sequence>MRDFIVGKVGSSLFVEFIIALAVPMLMVFNQCEKRKYFYLRLVPLLAGFIVASYFQPTILLWRRWYFGFLLDFLLLLALMEFCYKIPINSLFFYGAAAWCVQHIFARSNSVVGYFARQNHVDRIFYDTTITYMRETIMFAFIIVVFYVFFMRDFVFQFNFMKKGRRRMFFFSTFSIVIVYAISNLALTKGGLFNIYILTYDIICCCLFLYIIFFMNKLNNHEMQRYVLDELQKQDSKQQVMRKENYETIAIRYHDLSKQLALLEMEEKSKSRQHLIQEVKGELDNFAALVQTGNKALDIVLTDKKIICMKYDIKLFTKVNEHVLDFMDEVDVYTIFSNLFDNAIESLRDEEKENKVIKLNIYQKGSLVSVDCQNYTSKEIIFKDNMPQTTKDDQTLHGYGTLSVKKAVKKYRGSVIYRVDDNIFHAYIILQNNHKNNQEETAITKIDSL</sequence>
<accession>A0A7M1XI83</accession>
<evidence type="ECO:0000313" key="4">
    <source>
        <dbReference type="Proteomes" id="UP000593591"/>
    </source>
</evidence>
<feature type="transmembrane region" description="Helical" evidence="1">
    <location>
        <begin position="136"/>
        <end position="156"/>
    </location>
</feature>
<keyword evidence="1" id="KW-1133">Transmembrane helix</keyword>
<protein>
    <submittedName>
        <fullName evidence="3">ATP-binding protein</fullName>
    </submittedName>
</protein>
<dbReference type="CDD" id="cd16935">
    <property type="entry name" value="HATPase_AgrC-ComD-like"/>
    <property type="match status" value="1"/>
</dbReference>
<organism evidence="3 4">
    <name type="scientific">Treponema rectale</name>
    <dbReference type="NCBI Taxonomy" id="744512"/>
    <lineage>
        <taxon>Bacteria</taxon>
        <taxon>Pseudomonadati</taxon>
        <taxon>Spirochaetota</taxon>
        <taxon>Spirochaetia</taxon>
        <taxon>Spirochaetales</taxon>
        <taxon>Treponemataceae</taxon>
        <taxon>Treponema</taxon>
    </lineage>
</organism>
<keyword evidence="1" id="KW-0812">Transmembrane</keyword>
<dbReference type="EMBL" id="CP031517">
    <property type="protein sequence ID" value="QOS39236.1"/>
    <property type="molecule type" value="Genomic_DNA"/>
</dbReference>
<dbReference type="InterPro" id="IPR036890">
    <property type="entry name" value="HATPase_C_sf"/>
</dbReference>
<name>A0A7M1XI83_9SPIR</name>
<dbReference type="SUPFAM" id="SSF55874">
    <property type="entry name" value="ATPase domain of HSP90 chaperone/DNA topoisomerase II/histidine kinase"/>
    <property type="match status" value="1"/>
</dbReference>
<proteinExistence type="predicted"/>
<keyword evidence="3" id="KW-0547">Nucleotide-binding</keyword>